<evidence type="ECO:0000313" key="3">
    <source>
        <dbReference type="Proteomes" id="UP000554482"/>
    </source>
</evidence>
<feature type="region of interest" description="Disordered" evidence="1">
    <location>
        <begin position="132"/>
        <end position="155"/>
    </location>
</feature>
<gene>
    <name evidence="2" type="ORF">FRX31_022315</name>
</gene>
<evidence type="ECO:0000313" key="2">
    <source>
        <dbReference type="EMBL" id="KAF5188098.1"/>
    </source>
</evidence>
<sequence length="155" mass="17914">MQVNTAVVKAFWRIESMSSSSSSSRSNLENTMAKAILVARMREAVQRSLCPRHFRNFKSFYNDLREFCSMVVAAKGVIKATIEDVFPLPPQKIKRENWEMFAEWLETDIGEPVRFMCLPWCYDSHESIQNHDVQKHESRNSNDSSSCSKDDVQIS</sequence>
<dbReference type="EMBL" id="JABWDY010027204">
    <property type="protein sequence ID" value="KAF5188098.1"/>
    <property type="molecule type" value="Genomic_DNA"/>
</dbReference>
<keyword evidence="3" id="KW-1185">Reference proteome</keyword>
<organism evidence="2 3">
    <name type="scientific">Thalictrum thalictroides</name>
    <name type="common">Rue-anemone</name>
    <name type="synonym">Anemone thalictroides</name>
    <dbReference type="NCBI Taxonomy" id="46969"/>
    <lineage>
        <taxon>Eukaryota</taxon>
        <taxon>Viridiplantae</taxon>
        <taxon>Streptophyta</taxon>
        <taxon>Embryophyta</taxon>
        <taxon>Tracheophyta</taxon>
        <taxon>Spermatophyta</taxon>
        <taxon>Magnoliopsida</taxon>
        <taxon>Ranunculales</taxon>
        <taxon>Ranunculaceae</taxon>
        <taxon>Thalictroideae</taxon>
        <taxon>Thalictrum</taxon>
    </lineage>
</organism>
<name>A0A7J6VU35_THATH</name>
<proteinExistence type="predicted"/>
<protein>
    <submittedName>
        <fullName evidence="2">Uncharacterized protein</fullName>
    </submittedName>
</protein>
<dbReference type="Proteomes" id="UP000554482">
    <property type="component" value="Unassembled WGS sequence"/>
</dbReference>
<dbReference type="AlphaFoldDB" id="A0A7J6VU35"/>
<accession>A0A7J6VU35</accession>
<evidence type="ECO:0000256" key="1">
    <source>
        <dbReference type="SAM" id="MobiDB-lite"/>
    </source>
</evidence>
<reference evidence="2 3" key="1">
    <citation type="submission" date="2020-06" db="EMBL/GenBank/DDBJ databases">
        <title>Transcriptomic and genomic resources for Thalictrum thalictroides and T. hernandezii: Facilitating candidate gene discovery in an emerging model plant lineage.</title>
        <authorList>
            <person name="Arias T."/>
            <person name="Riano-Pachon D.M."/>
            <person name="Di Stilio V.S."/>
        </authorList>
    </citation>
    <scope>NUCLEOTIDE SEQUENCE [LARGE SCALE GENOMIC DNA]</scope>
    <source>
        <strain evidence="3">cv. WT478/WT964</strain>
        <tissue evidence="2">Leaves</tissue>
    </source>
</reference>
<comment type="caution">
    <text evidence="2">The sequence shown here is derived from an EMBL/GenBank/DDBJ whole genome shotgun (WGS) entry which is preliminary data.</text>
</comment>